<dbReference type="EMBL" id="WMIB01000014">
    <property type="protein sequence ID" value="MTH54401.1"/>
    <property type="molecule type" value="Genomic_DNA"/>
</dbReference>
<keyword evidence="5 6" id="KW-0472">Membrane</keyword>
<evidence type="ECO:0000256" key="6">
    <source>
        <dbReference type="SAM" id="Phobius"/>
    </source>
</evidence>
<reference evidence="7 8" key="1">
    <citation type="journal article" date="2017" name="Int. J. Syst. Evol. Microbiol.">
        <title>Bacillus mangrovi sp. nov., isolated from a sediment sample from a mangrove forest.</title>
        <authorList>
            <person name="Gupta V."/>
            <person name="Singh P.K."/>
            <person name="Korpole S."/>
            <person name="Tanuku N.R.S."/>
            <person name="Pinnaka A.K."/>
        </authorList>
    </citation>
    <scope>NUCLEOTIDE SEQUENCE [LARGE SCALE GENOMIC DNA]</scope>
    <source>
        <strain evidence="7 8">KCTC 33872</strain>
    </source>
</reference>
<evidence type="ECO:0000256" key="1">
    <source>
        <dbReference type="ARBA" id="ARBA00004141"/>
    </source>
</evidence>
<keyword evidence="8" id="KW-1185">Reference proteome</keyword>
<dbReference type="AlphaFoldDB" id="A0A7X2S709"/>
<keyword evidence="4 6" id="KW-1133">Transmembrane helix</keyword>
<organism evidence="7 8">
    <name type="scientific">Metabacillus mangrovi</name>
    <dbReference type="NCBI Taxonomy" id="1491830"/>
    <lineage>
        <taxon>Bacteria</taxon>
        <taxon>Bacillati</taxon>
        <taxon>Bacillota</taxon>
        <taxon>Bacilli</taxon>
        <taxon>Bacillales</taxon>
        <taxon>Bacillaceae</taxon>
        <taxon>Metabacillus</taxon>
    </lineage>
</organism>
<evidence type="ECO:0000313" key="8">
    <source>
        <dbReference type="Proteomes" id="UP000434639"/>
    </source>
</evidence>
<keyword evidence="3 6" id="KW-0812">Transmembrane</keyword>
<dbReference type="PANTHER" id="PTHR10057:SF0">
    <property type="entry name" value="TRANSLOCATOR PROTEIN"/>
    <property type="match status" value="1"/>
</dbReference>
<gene>
    <name evidence="7" type="ORF">GKZ89_13440</name>
</gene>
<evidence type="ECO:0000256" key="3">
    <source>
        <dbReference type="ARBA" id="ARBA00022692"/>
    </source>
</evidence>
<evidence type="ECO:0000256" key="2">
    <source>
        <dbReference type="ARBA" id="ARBA00007524"/>
    </source>
</evidence>
<feature type="transmembrane region" description="Helical" evidence="6">
    <location>
        <begin position="129"/>
        <end position="150"/>
    </location>
</feature>
<feature type="transmembrane region" description="Helical" evidence="6">
    <location>
        <begin position="101"/>
        <end position="122"/>
    </location>
</feature>
<dbReference type="PANTHER" id="PTHR10057">
    <property type="entry name" value="PERIPHERAL-TYPE BENZODIAZEPINE RECEPTOR"/>
    <property type="match status" value="1"/>
</dbReference>
<dbReference type="Proteomes" id="UP000434639">
    <property type="component" value="Unassembled WGS sequence"/>
</dbReference>
<dbReference type="OrthoDB" id="9795496at2"/>
<feature type="transmembrane region" description="Helical" evidence="6">
    <location>
        <begin position="5"/>
        <end position="24"/>
    </location>
</feature>
<dbReference type="Pfam" id="PF03073">
    <property type="entry name" value="TspO_MBR"/>
    <property type="match status" value="1"/>
</dbReference>
<evidence type="ECO:0000256" key="5">
    <source>
        <dbReference type="ARBA" id="ARBA00023136"/>
    </source>
</evidence>
<dbReference type="InterPro" id="IPR004307">
    <property type="entry name" value="TspO_MBR"/>
</dbReference>
<evidence type="ECO:0000313" key="7">
    <source>
        <dbReference type="EMBL" id="MTH54401.1"/>
    </source>
</evidence>
<sequence>MLRSIFIFVITYALFSISGFLFRVDESWYDALNKPEWTPAGGTIGIIWSVLFALIAAALVIIDRKSGGLNKLPPAFWIVLIVNYLSNQLFSYFQFSLKNLGLATADCAVVAVTAILLAVMAFKMNKAAGILLIPYVLWTSFATYLSYTIYSMNL</sequence>
<dbReference type="CDD" id="cd15904">
    <property type="entry name" value="TSPO_MBR"/>
    <property type="match status" value="1"/>
</dbReference>
<feature type="transmembrane region" description="Helical" evidence="6">
    <location>
        <begin position="74"/>
        <end position="95"/>
    </location>
</feature>
<proteinExistence type="inferred from homology"/>
<dbReference type="PIRSF" id="PIRSF005859">
    <property type="entry name" value="PBR"/>
    <property type="match status" value="1"/>
</dbReference>
<dbReference type="GO" id="GO:0016020">
    <property type="term" value="C:membrane"/>
    <property type="evidence" value="ECO:0007669"/>
    <property type="project" value="UniProtKB-SubCell"/>
</dbReference>
<protein>
    <submittedName>
        <fullName evidence="7">Tryptophan-rich sensory protein</fullName>
    </submittedName>
</protein>
<dbReference type="GO" id="GO:0033013">
    <property type="term" value="P:tetrapyrrole metabolic process"/>
    <property type="evidence" value="ECO:0007669"/>
    <property type="project" value="UniProtKB-ARBA"/>
</dbReference>
<accession>A0A7X2S709</accession>
<dbReference type="InterPro" id="IPR038330">
    <property type="entry name" value="TspO/MBR-related_sf"/>
</dbReference>
<dbReference type="Gene3D" id="1.20.1260.100">
    <property type="entry name" value="TspO/MBR protein"/>
    <property type="match status" value="1"/>
</dbReference>
<comment type="similarity">
    <text evidence="2">Belongs to the TspO/BZRP family.</text>
</comment>
<dbReference type="FunFam" id="1.20.1260.100:FF:000001">
    <property type="entry name" value="translocator protein 2"/>
    <property type="match status" value="1"/>
</dbReference>
<comment type="caution">
    <text evidence="7">The sequence shown here is derived from an EMBL/GenBank/DDBJ whole genome shotgun (WGS) entry which is preliminary data.</text>
</comment>
<evidence type="ECO:0000256" key="4">
    <source>
        <dbReference type="ARBA" id="ARBA00022989"/>
    </source>
</evidence>
<dbReference type="RefSeq" id="WP_155112917.1">
    <property type="nucleotide sequence ID" value="NZ_WMIB01000014.1"/>
</dbReference>
<comment type="subcellular location">
    <subcellularLocation>
        <location evidence="1">Membrane</location>
        <topology evidence="1">Multi-pass membrane protein</topology>
    </subcellularLocation>
</comment>
<feature type="transmembrane region" description="Helical" evidence="6">
    <location>
        <begin position="44"/>
        <end position="62"/>
    </location>
</feature>
<name>A0A7X2S709_9BACI</name>